<evidence type="ECO:0008006" key="3">
    <source>
        <dbReference type="Google" id="ProtNLM"/>
    </source>
</evidence>
<dbReference type="OrthoDB" id="982433at2"/>
<protein>
    <recommendedName>
        <fullName evidence="3">Deoxyribose-phosphate aldolase</fullName>
    </recommendedName>
</protein>
<dbReference type="RefSeq" id="WP_120180058.1">
    <property type="nucleotide sequence ID" value="NZ_MBTA01000001.1"/>
</dbReference>
<gene>
    <name evidence="1" type="ORF">BCY91_00525</name>
</gene>
<accession>A0A419SBE5</accession>
<evidence type="ECO:0000313" key="2">
    <source>
        <dbReference type="Proteomes" id="UP000283433"/>
    </source>
</evidence>
<sequence length="243" mass="28246">MRHHLIYGFLVLFTFTLSGCSGENANKIIDKSIAFYGMDKIEGKTIEFDFREKHFKVKQHKGNFYYESSYRDDSLGLVKDQLSNHGFAREVNGRLMPLSGKDSVKFAESLNSVVYFAFLPLKLKDEAVRAKFLRTVQIKGSDYLQVEVTFAKENGGDHYDDTFYFWFDARDKSMDYFAYSKGGDRFRAGNGLIRDKGLYLQNYVNLENKNPEKTALKDYYKLFEQDKLSTLSYIELRNLKVSD</sequence>
<dbReference type="Pfam" id="PF20113">
    <property type="entry name" value="DUF6503"/>
    <property type="match status" value="1"/>
</dbReference>
<proteinExistence type="predicted"/>
<keyword evidence="2" id="KW-1185">Reference proteome</keyword>
<name>A0A419SBE5_9SPHI</name>
<dbReference type="Proteomes" id="UP000283433">
    <property type="component" value="Unassembled WGS sequence"/>
</dbReference>
<comment type="caution">
    <text evidence="1">The sequence shown here is derived from an EMBL/GenBank/DDBJ whole genome shotgun (WGS) entry which is preliminary data.</text>
</comment>
<dbReference type="InterPro" id="IPR045444">
    <property type="entry name" value="DUF6503"/>
</dbReference>
<organism evidence="1 2">
    <name type="scientific">Pelobium manganitolerans</name>
    <dbReference type="NCBI Taxonomy" id="1842495"/>
    <lineage>
        <taxon>Bacteria</taxon>
        <taxon>Pseudomonadati</taxon>
        <taxon>Bacteroidota</taxon>
        <taxon>Sphingobacteriia</taxon>
        <taxon>Sphingobacteriales</taxon>
        <taxon>Sphingobacteriaceae</taxon>
        <taxon>Pelobium</taxon>
    </lineage>
</organism>
<reference evidence="1 2" key="1">
    <citation type="submission" date="2016-07" db="EMBL/GenBank/DDBJ databases">
        <title>Genome of Pelobium manganitolerans.</title>
        <authorList>
            <person name="Wu S."/>
            <person name="Wang G."/>
        </authorList>
    </citation>
    <scope>NUCLEOTIDE SEQUENCE [LARGE SCALE GENOMIC DNA]</scope>
    <source>
        <strain evidence="1 2">YS-25</strain>
    </source>
</reference>
<dbReference type="EMBL" id="MBTA01000001">
    <property type="protein sequence ID" value="RKD20144.1"/>
    <property type="molecule type" value="Genomic_DNA"/>
</dbReference>
<evidence type="ECO:0000313" key="1">
    <source>
        <dbReference type="EMBL" id="RKD20144.1"/>
    </source>
</evidence>
<dbReference type="PROSITE" id="PS51257">
    <property type="entry name" value="PROKAR_LIPOPROTEIN"/>
    <property type="match status" value="1"/>
</dbReference>
<dbReference type="AlphaFoldDB" id="A0A419SBE5"/>